<reference evidence="2 3" key="1">
    <citation type="submission" date="2022-01" db="EMBL/GenBank/DDBJ databases">
        <authorList>
            <person name="Xiong W."/>
            <person name="Schranz E."/>
        </authorList>
    </citation>
    <scope>NUCLEOTIDE SEQUENCE [LARGE SCALE GENOMIC DNA]</scope>
</reference>
<organism evidence="2 3">
    <name type="scientific">Lactuca virosa</name>
    <dbReference type="NCBI Taxonomy" id="75947"/>
    <lineage>
        <taxon>Eukaryota</taxon>
        <taxon>Viridiplantae</taxon>
        <taxon>Streptophyta</taxon>
        <taxon>Embryophyta</taxon>
        <taxon>Tracheophyta</taxon>
        <taxon>Spermatophyta</taxon>
        <taxon>Magnoliopsida</taxon>
        <taxon>eudicotyledons</taxon>
        <taxon>Gunneridae</taxon>
        <taxon>Pentapetalae</taxon>
        <taxon>asterids</taxon>
        <taxon>campanulids</taxon>
        <taxon>Asterales</taxon>
        <taxon>Asteraceae</taxon>
        <taxon>Cichorioideae</taxon>
        <taxon>Cichorieae</taxon>
        <taxon>Lactucinae</taxon>
        <taxon>Lactuca</taxon>
    </lineage>
</organism>
<dbReference type="Proteomes" id="UP001157418">
    <property type="component" value="Unassembled WGS sequence"/>
</dbReference>
<dbReference type="AlphaFoldDB" id="A0AAU9P960"/>
<protein>
    <submittedName>
        <fullName evidence="2">Uncharacterized protein</fullName>
    </submittedName>
</protein>
<feature type="region of interest" description="Disordered" evidence="1">
    <location>
        <begin position="64"/>
        <end position="84"/>
    </location>
</feature>
<comment type="caution">
    <text evidence="2">The sequence shown here is derived from an EMBL/GenBank/DDBJ whole genome shotgun (WGS) entry which is preliminary data.</text>
</comment>
<proteinExistence type="predicted"/>
<accession>A0AAU9P960</accession>
<evidence type="ECO:0000313" key="2">
    <source>
        <dbReference type="EMBL" id="CAH1446671.1"/>
    </source>
</evidence>
<sequence length="113" mass="12574">MVVEPNNDDDEEEETNTYLDIYYQSPNHSVETDANNVEQPILELSRHNDELLFGSLFIIGGPIKGKKNGSKADRRAGGGSTALHHRNRVKSNLEELNHICTATDGGEFRFCGN</sequence>
<evidence type="ECO:0000313" key="3">
    <source>
        <dbReference type="Proteomes" id="UP001157418"/>
    </source>
</evidence>
<keyword evidence="3" id="KW-1185">Reference proteome</keyword>
<gene>
    <name evidence="2" type="ORF">LVIROSA_LOCUS32347</name>
</gene>
<dbReference type="EMBL" id="CAKMRJ010005523">
    <property type="protein sequence ID" value="CAH1446671.1"/>
    <property type="molecule type" value="Genomic_DNA"/>
</dbReference>
<name>A0AAU9P960_9ASTR</name>
<evidence type="ECO:0000256" key="1">
    <source>
        <dbReference type="SAM" id="MobiDB-lite"/>
    </source>
</evidence>